<evidence type="ECO:0000313" key="2">
    <source>
        <dbReference type="EMBL" id="CAI9969744.1"/>
    </source>
</evidence>
<dbReference type="EMBL" id="CAXDID020000529">
    <property type="protein sequence ID" value="CAL6100285.1"/>
    <property type="molecule type" value="Genomic_DNA"/>
</dbReference>
<gene>
    <name evidence="3" type="ORF">HINF_LOCUS16308</name>
    <name evidence="1" type="ORF">HINF_LOCUS5452</name>
    <name evidence="2" type="ORF">HINF_LOCUS57389</name>
    <name evidence="4" type="ORF">HINF_LOCUS70483</name>
</gene>
<organism evidence="1">
    <name type="scientific">Hexamita inflata</name>
    <dbReference type="NCBI Taxonomy" id="28002"/>
    <lineage>
        <taxon>Eukaryota</taxon>
        <taxon>Metamonada</taxon>
        <taxon>Diplomonadida</taxon>
        <taxon>Hexamitidae</taxon>
        <taxon>Hexamitinae</taxon>
        <taxon>Hexamita</taxon>
    </lineage>
</organism>
<dbReference type="EMBL" id="CAXDID020000040">
    <property type="protein sequence ID" value="CAL5999636.1"/>
    <property type="molecule type" value="Genomic_DNA"/>
</dbReference>
<protein>
    <submittedName>
        <fullName evidence="3">Hypothetical_protein</fullName>
    </submittedName>
</protein>
<keyword evidence="5" id="KW-1185">Reference proteome</keyword>
<proteinExistence type="predicted"/>
<evidence type="ECO:0000313" key="5">
    <source>
        <dbReference type="Proteomes" id="UP001642409"/>
    </source>
</evidence>
<evidence type="ECO:0000313" key="1">
    <source>
        <dbReference type="EMBL" id="CAI9917807.1"/>
    </source>
</evidence>
<sequence>MPFIILQNNFSLQLVWSDSNSDKLDIQDLNQQYNSIDINGINNEFIDLQILNRTEVLRIKNCTIDLQQIKGRYQNVTLANCKCIHDFTNECFILDLYIIDSQLQTSQLKNVEINSMDVTITNLAEFDYNNCHTLQCTLNILSISRLIIDLFTICGEWTSIQFTDCVFIGEVDNSQLKVKNVGLKITELNYKNNLSCLQSLICDRFDLSVMGQDKYQKIDIVMPNENRNKQWMRANLNRCVCNLNFIQGQWTDINFSNCVFEGNSKECKKKFVNTTIRVIVDQTCQQVNFNAFYGLKCNLTIQLNNIEVDLSSIRQCNPQYLQMAFCTFSIDEMVGCWKVLYMHQCNILQRSGTILLRSIRADRITIQDCDNGICQYFDTKYLEVFRSNIITEFPKTSRLCIINSSVKVTQQNSNIKYLSLLNVKLVKFSVLSLPKLMGIDLNYFAEKNTKTAIIEYIRFKKKSSNALKQRLHRSRYEQNRIQIKRIRILKENDYFNSLLCKLIQLCGQSE</sequence>
<dbReference type="AlphaFoldDB" id="A0AA86NDK6"/>
<comment type="caution">
    <text evidence="1">The sequence shown here is derived from an EMBL/GenBank/DDBJ whole genome shotgun (WGS) entry which is preliminary data.</text>
</comment>
<name>A0AA86NDK6_9EUKA</name>
<evidence type="ECO:0000313" key="4">
    <source>
        <dbReference type="EMBL" id="CAL6100285.1"/>
    </source>
</evidence>
<dbReference type="EMBL" id="CATOUU010000142">
    <property type="protein sequence ID" value="CAI9917807.1"/>
    <property type="molecule type" value="Genomic_DNA"/>
</dbReference>
<accession>A0AA86NDK6</accession>
<evidence type="ECO:0000313" key="3">
    <source>
        <dbReference type="EMBL" id="CAL5999636.1"/>
    </source>
</evidence>
<dbReference type="EMBL" id="CATOUU010001064">
    <property type="protein sequence ID" value="CAI9969744.1"/>
    <property type="molecule type" value="Genomic_DNA"/>
</dbReference>
<reference evidence="3 5" key="2">
    <citation type="submission" date="2024-07" db="EMBL/GenBank/DDBJ databases">
        <authorList>
            <person name="Akdeniz Z."/>
        </authorList>
    </citation>
    <scope>NUCLEOTIDE SEQUENCE [LARGE SCALE GENOMIC DNA]</scope>
</reference>
<reference evidence="1" key="1">
    <citation type="submission" date="2023-06" db="EMBL/GenBank/DDBJ databases">
        <authorList>
            <person name="Kurt Z."/>
        </authorList>
    </citation>
    <scope>NUCLEOTIDE SEQUENCE</scope>
</reference>
<dbReference type="Proteomes" id="UP001642409">
    <property type="component" value="Unassembled WGS sequence"/>
</dbReference>